<sequence>MFQSLKARFSTRGGHQDDRLNHCDDLHKLDRLRQYAKERGVRQRADARYRALLVGGDASLRLEARVAAVRECTDAAVLAYVARSAREESLRREAVERLGSDRVLMEVALNDSVVRLRRRAVALMNDPALLEDVVSRCRAGERRVARDAAQRLRELADCA</sequence>
<accession>A0A1H8SQL6</accession>
<dbReference type="STRING" id="406100.SAMN04488052_103152"/>
<gene>
    <name evidence="1" type="ORF">SAMN04488052_103152</name>
</gene>
<dbReference type="OrthoDB" id="5797089at2"/>
<organism evidence="1 2">
    <name type="scientific">Aquisalimonas asiatica</name>
    <dbReference type="NCBI Taxonomy" id="406100"/>
    <lineage>
        <taxon>Bacteria</taxon>
        <taxon>Pseudomonadati</taxon>
        <taxon>Pseudomonadota</taxon>
        <taxon>Gammaproteobacteria</taxon>
        <taxon>Chromatiales</taxon>
        <taxon>Ectothiorhodospiraceae</taxon>
        <taxon>Aquisalimonas</taxon>
    </lineage>
</organism>
<keyword evidence="2" id="KW-1185">Reference proteome</keyword>
<dbReference type="EMBL" id="FOEG01000003">
    <property type="protein sequence ID" value="SEO81239.1"/>
    <property type="molecule type" value="Genomic_DNA"/>
</dbReference>
<evidence type="ECO:0000313" key="2">
    <source>
        <dbReference type="Proteomes" id="UP000199657"/>
    </source>
</evidence>
<protein>
    <recommendedName>
        <fullName evidence="3">Leucine rich repeat variant</fullName>
    </recommendedName>
</protein>
<reference evidence="1 2" key="1">
    <citation type="submission" date="2016-10" db="EMBL/GenBank/DDBJ databases">
        <authorList>
            <person name="de Groot N.N."/>
        </authorList>
    </citation>
    <scope>NUCLEOTIDE SEQUENCE [LARGE SCALE GENOMIC DNA]</scope>
    <source>
        <strain evidence="1 2">CGMCC 1.6291</strain>
    </source>
</reference>
<dbReference type="RefSeq" id="WP_091642345.1">
    <property type="nucleotide sequence ID" value="NZ_FOEG01000003.1"/>
</dbReference>
<dbReference type="Proteomes" id="UP000199657">
    <property type="component" value="Unassembled WGS sequence"/>
</dbReference>
<evidence type="ECO:0008006" key="3">
    <source>
        <dbReference type="Google" id="ProtNLM"/>
    </source>
</evidence>
<proteinExistence type="predicted"/>
<name>A0A1H8SQL6_9GAMM</name>
<dbReference type="AlphaFoldDB" id="A0A1H8SQL6"/>
<evidence type="ECO:0000313" key="1">
    <source>
        <dbReference type="EMBL" id="SEO81239.1"/>
    </source>
</evidence>